<dbReference type="AlphaFoldDB" id="A0A074ZSS3"/>
<dbReference type="RefSeq" id="XP_009177934.1">
    <property type="nucleotide sequence ID" value="XM_009179670.1"/>
</dbReference>
<accession>A0A074ZSS3</accession>
<evidence type="ECO:0000313" key="1">
    <source>
        <dbReference type="EMBL" id="KER18319.1"/>
    </source>
</evidence>
<protein>
    <submittedName>
        <fullName evidence="1">Uncharacterized protein</fullName>
    </submittedName>
</protein>
<organism evidence="1 2">
    <name type="scientific">Opisthorchis viverrini</name>
    <name type="common">Southeast Asian liver fluke</name>
    <dbReference type="NCBI Taxonomy" id="6198"/>
    <lineage>
        <taxon>Eukaryota</taxon>
        <taxon>Metazoa</taxon>
        <taxon>Spiralia</taxon>
        <taxon>Lophotrochozoa</taxon>
        <taxon>Platyhelminthes</taxon>
        <taxon>Trematoda</taxon>
        <taxon>Digenea</taxon>
        <taxon>Opisthorchiida</taxon>
        <taxon>Opisthorchiata</taxon>
        <taxon>Opisthorchiidae</taxon>
        <taxon>Opisthorchis</taxon>
    </lineage>
</organism>
<sequence>MVPCSVHNEVSFCSSDISSSNSLMKLLCVRPRPDRRYCRRMCYD</sequence>
<proteinExistence type="predicted"/>
<dbReference type="EMBL" id="KL603571">
    <property type="protein sequence ID" value="KER18319.1"/>
    <property type="molecule type" value="Genomic_DNA"/>
</dbReference>
<evidence type="ECO:0000313" key="2">
    <source>
        <dbReference type="Proteomes" id="UP000054324"/>
    </source>
</evidence>
<keyword evidence="2" id="KW-1185">Reference proteome</keyword>
<dbReference type="GeneID" id="20326479"/>
<gene>
    <name evidence="1" type="ORF">T265_12311</name>
</gene>
<dbReference type="KEGG" id="ovi:T265_12311"/>
<name>A0A074ZSS3_OPIVI</name>
<dbReference type="CTD" id="20326479"/>
<dbReference type="Proteomes" id="UP000054324">
    <property type="component" value="Unassembled WGS sequence"/>
</dbReference>
<reference evidence="1 2" key="1">
    <citation type="submission" date="2013-11" db="EMBL/GenBank/DDBJ databases">
        <title>Opisthorchis viverrini - life in the bile duct.</title>
        <authorList>
            <person name="Young N.D."/>
            <person name="Nagarajan N."/>
            <person name="Lin S.J."/>
            <person name="Korhonen P.K."/>
            <person name="Jex A.R."/>
            <person name="Hall R.S."/>
            <person name="Safavi-Hemami H."/>
            <person name="Kaewkong W."/>
            <person name="Bertrand D."/>
            <person name="Gao S."/>
            <person name="Seet Q."/>
            <person name="Wongkham S."/>
            <person name="Teh B.T."/>
            <person name="Wongkham C."/>
            <person name="Intapan P.M."/>
            <person name="Maleewong W."/>
            <person name="Yang X."/>
            <person name="Hu M."/>
            <person name="Wang Z."/>
            <person name="Hofmann A."/>
            <person name="Sternberg P.W."/>
            <person name="Tan P."/>
            <person name="Wang J."/>
            <person name="Gasser R.B."/>
        </authorList>
    </citation>
    <scope>NUCLEOTIDE SEQUENCE [LARGE SCALE GENOMIC DNA]</scope>
</reference>